<dbReference type="RefSeq" id="WP_096831962.1">
    <property type="nucleotide sequence ID" value="NZ_NXIB02000050.1"/>
</dbReference>
<gene>
    <name evidence="3" type="ORF">CP500_010400</name>
</gene>
<reference evidence="3" key="1">
    <citation type="submission" date="2017-10" db="EMBL/GenBank/DDBJ databases">
        <title>Draft genome sequence of the planktic cyanobacteria Tychonema bourrellyi isolated from alpine lentic freshwater.</title>
        <authorList>
            <person name="Tett A."/>
            <person name="Armanini F."/>
            <person name="Asnicar F."/>
            <person name="Boscaini A."/>
            <person name="Pasolli E."/>
            <person name="Zolfo M."/>
            <person name="Donati C."/>
            <person name="Salmaso N."/>
            <person name="Segata N."/>
        </authorList>
    </citation>
    <scope>NUCLEOTIDE SEQUENCE</scope>
    <source>
        <strain evidence="3">FEM_GT703</strain>
    </source>
</reference>
<name>A0A2G4F191_9CYAN</name>
<organism evidence="3 4">
    <name type="scientific">Tychonema bourrellyi FEM_GT703</name>
    <dbReference type="NCBI Taxonomy" id="2040638"/>
    <lineage>
        <taxon>Bacteria</taxon>
        <taxon>Bacillati</taxon>
        <taxon>Cyanobacteriota</taxon>
        <taxon>Cyanophyceae</taxon>
        <taxon>Oscillatoriophycideae</taxon>
        <taxon>Oscillatoriales</taxon>
        <taxon>Microcoleaceae</taxon>
        <taxon>Tychonema</taxon>
    </lineage>
</organism>
<evidence type="ECO:0000256" key="1">
    <source>
        <dbReference type="SAM" id="MobiDB-lite"/>
    </source>
</evidence>
<keyword evidence="4" id="KW-1185">Reference proteome</keyword>
<keyword evidence="2" id="KW-0812">Transmembrane</keyword>
<proteinExistence type="predicted"/>
<dbReference type="Proteomes" id="UP000226442">
    <property type="component" value="Unassembled WGS sequence"/>
</dbReference>
<keyword evidence="2" id="KW-0472">Membrane</keyword>
<feature type="region of interest" description="Disordered" evidence="1">
    <location>
        <begin position="73"/>
        <end position="96"/>
    </location>
</feature>
<keyword evidence="2" id="KW-1133">Transmembrane helix</keyword>
<dbReference type="AlphaFoldDB" id="A0A2G4F191"/>
<evidence type="ECO:0008006" key="5">
    <source>
        <dbReference type="Google" id="ProtNLM"/>
    </source>
</evidence>
<feature type="compositionally biased region" description="Polar residues" evidence="1">
    <location>
        <begin position="191"/>
        <end position="203"/>
    </location>
</feature>
<feature type="transmembrane region" description="Helical" evidence="2">
    <location>
        <begin position="151"/>
        <end position="171"/>
    </location>
</feature>
<feature type="compositionally biased region" description="Low complexity" evidence="1">
    <location>
        <begin position="309"/>
        <end position="324"/>
    </location>
</feature>
<feature type="compositionally biased region" description="Low complexity" evidence="1">
    <location>
        <begin position="234"/>
        <end position="245"/>
    </location>
</feature>
<accession>A0A2G4F191</accession>
<protein>
    <recommendedName>
        <fullName evidence="5">SPOR domain-containing protein</fullName>
    </recommendedName>
</protein>
<comment type="caution">
    <text evidence="3">The sequence shown here is derived from an EMBL/GenBank/DDBJ whole genome shotgun (WGS) entry which is preliminary data.</text>
</comment>
<evidence type="ECO:0000256" key="2">
    <source>
        <dbReference type="SAM" id="Phobius"/>
    </source>
</evidence>
<dbReference type="EMBL" id="NXIB02000050">
    <property type="protein sequence ID" value="PHX55508.1"/>
    <property type="molecule type" value="Genomic_DNA"/>
</dbReference>
<feature type="region of interest" description="Disordered" evidence="1">
    <location>
        <begin position="190"/>
        <end position="213"/>
    </location>
</feature>
<feature type="region of interest" description="Disordered" evidence="1">
    <location>
        <begin position="234"/>
        <end position="324"/>
    </location>
</feature>
<feature type="compositionally biased region" description="Low complexity" evidence="1">
    <location>
        <begin position="281"/>
        <end position="300"/>
    </location>
</feature>
<evidence type="ECO:0000313" key="4">
    <source>
        <dbReference type="Proteomes" id="UP000226442"/>
    </source>
</evidence>
<sequence length="414" mass="43293">MSKRSSVESSNHQSSSTPINHALQAALGCLDVNLEAELTTYRRHRRRAEQWVSPSLRPDKQTANANQLGQNLPTAVEESQHSLSPLSLGGSRGGTAITATADERQPIKLSISAAPPNNYLESSEKLIESLDSPTAEAPEERSLAASLLTPLGLCSMLLFLVSCTALGYAVFYPSSLAKMVGLNRLVDRKAPSQSQNNASTVADTGSKELPKAPNLASKEFVELDLSTLSNVKPTASPIASPSPKASIPPTPAPVTNPSGAVPIPTEDGNSSTVRERGLNNLSKALLPSPSPSAAQTVPTLPTLPPTPSPLAANSATPAAASPDVASPVPAVGANGHSPLLGTPKRATDGFYYVVVDYSDAKSLEQARIAVPDAYVRKFSKGVKIQMGALNDAASAELLAKELQAKGVKPQYYQP</sequence>
<evidence type="ECO:0000313" key="3">
    <source>
        <dbReference type="EMBL" id="PHX55508.1"/>
    </source>
</evidence>
<dbReference type="OrthoDB" id="532902at2"/>
<dbReference type="PROSITE" id="PS51257">
    <property type="entry name" value="PROKAR_LIPOPROTEIN"/>
    <property type="match status" value="1"/>
</dbReference>